<organism evidence="4 5">
    <name type="scientific">Trema orientale</name>
    <name type="common">Charcoal tree</name>
    <name type="synonym">Celtis orientalis</name>
    <dbReference type="NCBI Taxonomy" id="63057"/>
    <lineage>
        <taxon>Eukaryota</taxon>
        <taxon>Viridiplantae</taxon>
        <taxon>Streptophyta</taxon>
        <taxon>Embryophyta</taxon>
        <taxon>Tracheophyta</taxon>
        <taxon>Spermatophyta</taxon>
        <taxon>Magnoliopsida</taxon>
        <taxon>eudicotyledons</taxon>
        <taxon>Gunneridae</taxon>
        <taxon>Pentapetalae</taxon>
        <taxon>rosids</taxon>
        <taxon>fabids</taxon>
        <taxon>Rosales</taxon>
        <taxon>Cannabaceae</taxon>
        <taxon>Trema</taxon>
    </lineage>
</organism>
<evidence type="ECO:0000313" key="5">
    <source>
        <dbReference type="Proteomes" id="UP000237000"/>
    </source>
</evidence>
<dbReference type="OrthoDB" id="10352411at2759"/>
<keyword evidence="1 2" id="KW-0732">Signal</keyword>
<evidence type="ECO:0000256" key="1">
    <source>
        <dbReference type="ARBA" id="ARBA00022729"/>
    </source>
</evidence>
<evidence type="ECO:0000259" key="3">
    <source>
        <dbReference type="Pfam" id="PF05617"/>
    </source>
</evidence>
<evidence type="ECO:0000313" key="4">
    <source>
        <dbReference type="EMBL" id="PON87113.1"/>
    </source>
</evidence>
<evidence type="ECO:0000256" key="2">
    <source>
        <dbReference type="SAM" id="SignalP"/>
    </source>
</evidence>
<gene>
    <name evidence="4" type="ORF">TorRG33x02_170620</name>
</gene>
<dbReference type="Proteomes" id="UP000237000">
    <property type="component" value="Unassembled WGS sequence"/>
</dbReference>
<accession>A0A2P5ENJ4</accession>
<dbReference type="Pfam" id="PF05617">
    <property type="entry name" value="Prolamin_like"/>
    <property type="match status" value="1"/>
</dbReference>
<reference evidence="5" key="1">
    <citation type="submission" date="2016-06" db="EMBL/GenBank/DDBJ databases">
        <title>Parallel loss of symbiosis genes in relatives of nitrogen-fixing non-legume Parasponia.</title>
        <authorList>
            <person name="Van Velzen R."/>
            <person name="Holmer R."/>
            <person name="Bu F."/>
            <person name="Rutten L."/>
            <person name="Van Zeijl A."/>
            <person name="Liu W."/>
            <person name="Santuari L."/>
            <person name="Cao Q."/>
            <person name="Sharma T."/>
            <person name="Shen D."/>
            <person name="Roswanjaya Y."/>
            <person name="Wardhani T."/>
            <person name="Kalhor M.S."/>
            <person name="Jansen J."/>
            <person name="Van den Hoogen J."/>
            <person name="Gungor B."/>
            <person name="Hartog M."/>
            <person name="Hontelez J."/>
            <person name="Verver J."/>
            <person name="Yang W.-C."/>
            <person name="Schijlen E."/>
            <person name="Repin R."/>
            <person name="Schilthuizen M."/>
            <person name="Schranz E."/>
            <person name="Heidstra R."/>
            <person name="Miyata K."/>
            <person name="Fedorova E."/>
            <person name="Kohlen W."/>
            <person name="Bisseling T."/>
            <person name="Smit S."/>
            <person name="Geurts R."/>
        </authorList>
    </citation>
    <scope>NUCLEOTIDE SEQUENCE [LARGE SCALE GENOMIC DNA]</scope>
    <source>
        <strain evidence="5">cv. RG33-2</strain>
    </source>
</reference>
<keyword evidence="5" id="KW-1185">Reference proteome</keyword>
<dbReference type="InterPro" id="IPR008502">
    <property type="entry name" value="Prolamin-like"/>
</dbReference>
<proteinExistence type="predicted"/>
<name>A0A2P5ENJ4_TREOI</name>
<dbReference type="InParanoid" id="A0A2P5ENJ4"/>
<dbReference type="AlphaFoldDB" id="A0A2P5ENJ4"/>
<feature type="chain" id="PRO_5015185811" evidence="2">
    <location>
        <begin position="24"/>
        <end position="191"/>
    </location>
</feature>
<feature type="signal peptide" evidence="2">
    <location>
        <begin position="1"/>
        <end position="23"/>
    </location>
</feature>
<comment type="caution">
    <text evidence="4">The sequence shown here is derived from an EMBL/GenBank/DDBJ whole genome shotgun (WGS) entry which is preliminary data.</text>
</comment>
<protein>
    <submittedName>
        <fullName evidence="4">Prolamin-like domain containing protein</fullName>
    </submittedName>
</protein>
<dbReference type="EMBL" id="JXTC01000121">
    <property type="protein sequence ID" value="PON87113.1"/>
    <property type="molecule type" value="Genomic_DNA"/>
</dbReference>
<sequence>MNSLPSLMLALLLGFLCLAPYKGESCGSNQLLRYQPCTAEIQNHIFQRRPISSSCCSAILEAASANCPTIIPTNWFQQGRQICLRTPSAPAPPTPSFRPYYPPPFTPFSPFTPRPPLPPLTPFPPSPNLRGCSDTHRLDSCYNEMLRRYHGSCRITASCCTTILDVAQTCRTSQISDFLRNSIDACKNQEE</sequence>
<feature type="domain" description="Prolamin-like" evidence="3">
    <location>
        <begin position="30"/>
        <end position="77"/>
    </location>
</feature>